<reference evidence="1 2" key="1">
    <citation type="submission" date="2023-04" db="EMBL/GenBank/DDBJ databases">
        <title>Genome of Basidiobolus ranarum AG-B5.</title>
        <authorList>
            <person name="Stajich J.E."/>
            <person name="Carter-House D."/>
            <person name="Gryganskyi A."/>
        </authorList>
    </citation>
    <scope>NUCLEOTIDE SEQUENCE [LARGE SCALE GENOMIC DNA]</scope>
    <source>
        <strain evidence="1 2">AG-B5</strain>
    </source>
</reference>
<name>A0ABR2WG64_9FUNG</name>
<sequence>KKSPKGKGNPFLGVLLSRSFPPIPMSPIFGLNLGLKLITGLNSTGTAPPISRIGDDVTEPRRTTPNTAINWQICIV</sequence>
<comment type="caution">
    <text evidence="1">The sequence shown here is derived from an EMBL/GenBank/DDBJ whole genome shotgun (WGS) entry which is preliminary data.</text>
</comment>
<feature type="non-terminal residue" evidence="1">
    <location>
        <position position="1"/>
    </location>
</feature>
<evidence type="ECO:0000313" key="2">
    <source>
        <dbReference type="Proteomes" id="UP001479436"/>
    </source>
</evidence>
<evidence type="ECO:0000313" key="1">
    <source>
        <dbReference type="EMBL" id="KAK9760441.1"/>
    </source>
</evidence>
<keyword evidence="2" id="KW-1185">Reference proteome</keyword>
<accession>A0ABR2WG64</accession>
<feature type="non-terminal residue" evidence="1">
    <location>
        <position position="76"/>
    </location>
</feature>
<dbReference type="Proteomes" id="UP001479436">
    <property type="component" value="Unassembled WGS sequence"/>
</dbReference>
<organism evidence="1 2">
    <name type="scientific">Basidiobolus ranarum</name>
    <dbReference type="NCBI Taxonomy" id="34480"/>
    <lineage>
        <taxon>Eukaryota</taxon>
        <taxon>Fungi</taxon>
        <taxon>Fungi incertae sedis</taxon>
        <taxon>Zoopagomycota</taxon>
        <taxon>Entomophthoromycotina</taxon>
        <taxon>Basidiobolomycetes</taxon>
        <taxon>Basidiobolales</taxon>
        <taxon>Basidiobolaceae</taxon>
        <taxon>Basidiobolus</taxon>
    </lineage>
</organism>
<protein>
    <submittedName>
        <fullName evidence="1">Uncharacterized protein</fullName>
    </submittedName>
</protein>
<dbReference type="EMBL" id="JASJQH010002137">
    <property type="protein sequence ID" value="KAK9760441.1"/>
    <property type="molecule type" value="Genomic_DNA"/>
</dbReference>
<gene>
    <name evidence="1" type="ORF">K7432_015520</name>
</gene>
<proteinExistence type="predicted"/>